<evidence type="ECO:0000313" key="2">
    <source>
        <dbReference type="EMBL" id="KDQ07710.1"/>
    </source>
</evidence>
<dbReference type="Gene3D" id="3.40.50.150">
    <property type="entry name" value="Vaccinia Virus protein VP39"/>
    <property type="match status" value="1"/>
</dbReference>
<evidence type="ECO:0008006" key="4">
    <source>
        <dbReference type="Google" id="ProtNLM"/>
    </source>
</evidence>
<dbReference type="InterPro" id="IPR029063">
    <property type="entry name" value="SAM-dependent_MTases_sf"/>
</dbReference>
<reference evidence="3" key="1">
    <citation type="journal article" date="2014" name="Proc. Natl. Acad. Sci. U.S.A.">
        <title>Extensive sampling of basidiomycete genomes demonstrates inadequacy of the white-rot/brown-rot paradigm for wood decay fungi.</title>
        <authorList>
            <person name="Riley R."/>
            <person name="Salamov A.A."/>
            <person name="Brown D.W."/>
            <person name="Nagy L.G."/>
            <person name="Floudas D."/>
            <person name="Held B.W."/>
            <person name="Levasseur A."/>
            <person name="Lombard V."/>
            <person name="Morin E."/>
            <person name="Otillar R."/>
            <person name="Lindquist E.A."/>
            <person name="Sun H."/>
            <person name="LaButti K.M."/>
            <person name="Schmutz J."/>
            <person name="Jabbour D."/>
            <person name="Luo H."/>
            <person name="Baker S.E."/>
            <person name="Pisabarro A.G."/>
            <person name="Walton J.D."/>
            <person name="Blanchette R.A."/>
            <person name="Henrissat B."/>
            <person name="Martin F."/>
            <person name="Cullen D."/>
            <person name="Hibbett D.S."/>
            <person name="Grigoriev I.V."/>
        </authorList>
    </citation>
    <scope>NUCLEOTIDE SEQUENCE [LARGE SCALE GENOMIC DNA]</scope>
    <source>
        <strain evidence="3">FD-172 SS1</strain>
    </source>
</reference>
<dbReference type="HOGENOM" id="CLU_010595_5_2_1"/>
<dbReference type="PANTHER" id="PTHR43591:SF24">
    <property type="entry name" value="2-METHOXY-6-POLYPRENYL-1,4-BENZOQUINOL METHYLASE, MITOCHONDRIAL"/>
    <property type="match status" value="1"/>
</dbReference>
<proteinExistence type="predicted"/>
<protein>
    <recommendedName>
        <fullName evidence="4">Methyltransferase domain-containing protein</fullName>
    </recommendedName>
</protein>
<dbReference type="GO" id="GO:0008168">
    <property type="term" value="F:methyltransferase activity"/>
    <property type="evidence" value="ECO:0007669"/>
    <property type="project" value="TreeGrafter"/>
</dbReference>
<dbReference type="Pfam" id="PF13489">
    <property type="entry name" value="Methyltransf_23"/>
    <property type="match status" value="1"/>
</dbReference>
<feature type="compositionally biased region" description="Low complexity" evidence="1">
    <location>
        <begin position="19"/>
        <end position="30"/>
    </location>
</feature>
<keyword evidence="3" id="KW-1185">Reference proteome</keyword>
<evidence type="ECO:0000313" key="3">
    <source>
        <dbReference type="Proteomes" id="UP000027195"/>
    </source>
</evidence>
<name>A0A067LZA2_BOTB1</name>
<evidence type="ECO:0000256" key="1">
    <source>
        <dbReference type="SAM" id="MobiDB-lite"/>
    </source>
</evidence>
<dbReference type="CDD" id="cd02440">
    <property type="entry name" value="AdoMet_MTases"/>
    <property type="match status" value="1"/>
</dbReference>
<dbReference type="InParanoid" id="A0A067LZA2"/>
<gene>
    <name evidence="2" type="ORF">BOTBODRAFT_180480</name>
</gene>
<dbReference type="EMBL" id="KL198102">
    <property type="protein sequence ID" value="KDQ07710.1"/>
    <property type="molecule type" value="Genomic_DNA"/>
</dbReference>
<accession>A0A067LZA2</accession>
<dbReference type="PANTHER" id="PTHR43591">
    <property type="entry name" value="METHYLTRANSFERASE"/>
    <property type="match status" value="1"/>
</dbReference>
<dbReference type="OrthoDB" id="2013972at2759"/>
<feature type="region of interest" description="Disordered" evidence="1">
    <location>
        <begin position="19"/>
        <end position="50"/>
    </location>
</feature>
<sequence>MSDNDSDIGSIYTATSAPSTFASSTVPTTSGMDEDGVFDSRHSEFGRPPSPAPSIFSITHSLREELFTFVHGRFVNNNSQVYQLPADEEEIDRLDRQHQLFKMLLGQNYLGPVAEVLREEEGIQKDVLDLGCGSTIWAVEMAQEFPHCNVVGVDLAPPLQADPPPNCRIEVDDINLGLEHFYGSFDLIHARLISAGIKDYYGLLDDISKCLRPNGMFLAVDWDYRLCDPTKSYTTIYPRNHPKHAWLPRFIRAMNVAVRSRMGNIDAVALLPQWLKEHRSFEAVGQCDVWIPCGPYFSPDTEAGKRMNTIGRLMALDILSFISAGRPLLLESGMPEDEVDELLTNAHRETDQAHGEFWLKLAATWGRKKLETPSAPI</sequence>
<organism evidence="2 3">
    <name type="scientific">Botryobasidium botryosum (strain FD-172 SS1)</name>
    <dbReference type="NCBI Taxonomy" id="930990"/>
    <lineage>
        <taxon>Eukaryota</taxon>
        <taxon>Fungi</taxon>
        <taxon>Dikarya</taxon>
        <taxon>Basidiomycota</taxon>
        <taxon>Agaricomycotina</taxon>
        <taxon>Agaricomycetes</taxon>
        <taxon>Cantharellales</taxon>
        <taxon>Botryobasidiaceae</taxon>
        <taxon>Botryobasidium</taxon>
    </lineage>
</organism>
<dbReference type="AlphaFoldDB" id="A0A067LZA2"/>
<dbReference type="STRING" id="930990.A0A067LZA2"/>
<dbReference type="Proteomes" id="UP000027195">
    <property type="component" value="Unassembled WGS sequence"/>
</dbReference>
<dbReference type="SUPFAM" id="SSF53335">
    <property type="entry name" value="S-adenosyl-L-methionine-dependent methyltransferases"/>
    <property type="match status" value="1"/>
</dbReference>